<dbReference type="OrthoDB" id="2455488at2"/>
<organism evidence="1 2">
    <name type="scientific">Jeotgalibacillus proteolyticus</name>
    <dbReference type="NCBI Taxonomy" id="2082395"/>
    <lineage>
        <taxon>Bacteria</taxon>
        <taxon>Bacillati</taxon>
        <taxon>Bacillota</taxon>
        <taxon>Bacilli</taxon>
        <taxon>Bacillales</taxon>
        <taxon>Caryophanaceae</taxon>
        <taxon>Jeotgalibacillus</taxon>
    </lineage>
</organism>
<evidence type="ECO:0000313" key="2">
    <source>
        <dbReference type="Proteomes" id="UP000239047"/>
    </source>
</evidence>
<evidence type="ECO:0008006" key="3">
    <source>
        <dbReference type="Google" id="ProtNLM"/>
    </source>
</evidence>
<evidence type="ECO:0000313" key="1">
    <source>
        <dbReference type="EMBL" id="PPA72235.1"/>
    </source>
</evidence>
<comment type="caution">
    <text evidence="1">The sequence shown here is derived from an EMBL/GenBank/DDBJ whole genome shotgun (WGS) entry which is preliminary data.</text>
</comment>
<accession>A0A2S5GH64</accession>
<proteinExistence type="predicted"/>
<protein>
    <recommendedName>
        <fullName evidence="3">Abortive phage infection protein</fullName>
    </recommendedName>
</protein>
<dbReference type="RefSeq" id="WP_104056335.1">
    <property type="nucleotide sequence ID" value="NZ_PREZ01000001.1"/>
</dbReference>
<sequence>MESQEIESLLSKLRSGDITRLEVAKEDFLAFREQLVNAEDFKHFRGIAQRNGGVTYEYLEKPRS</sequence>
<dbReference type="Proteomes" id="UP000239047">
    <property type="component" value="Unassembled WGS sequence"/>
</dbReference>
<dbReference type="AlphaFoldDB" id="A0A2S5GH64"/>
<gene>
    <name evidence="1" type="ORF">C4B60_02330</name>
</gene>
<reference evidence="1 2" key="1">
    <citation type="submission" date="2018-02" db="EMBL/GenBank/DDBJ databases">
        <title>Jeotgalibacillus proteolyticum sp. nov. a protease producing bacterium isolated from ocean sediments of Laizhou Bay.</title>
        <authorList>
            <person name="Li Y."/>
        </authorList>
    </citation>
    <scope>NUCLEOTIDE SEQUENCE [LARGE SCALE GENOMIC DNA]</scope>
    <source>
        <strain evidence="1 2">22-7</strain>
    </source>
</reference>
<name>A0A2S5GH64_9BACL</name>
<keyword evidence="2" id="KW-1185">Reference proteome</keyword>
<dbReference type="EMBL" id="PREZ01000001">
    <property type="protein sequence ID" value="PPA72235.1"/>
    <property type="molecule type" value="Genomic_DNA"/>
</dbReference>